<comment type="similarity">
    <text evidence="3">Belongs to the PsaE family.</text>
</comment>
<dbReference type="GO" id="GO:0015979">
    <property type="term" value="P:photosynthesis"/>
    <property type="evidence" value="ECO:0007669"/>
    <property type="project" value="UniProtKB-KW"/>
</dbReference>
<protein>
    <submittedName>
        <fullName evidence="7">Photosystem I reaction center subunit IV</fullName>
    </submittedName>
</protein>
<dbReference type="EMBL" id="MK814610">
    <property type="protein sequence ID" value="QCI04502.1"/>
    <property type="molecule type" value="Genomic_DNA"/>
</dbReference>
<keyword evidence="7" id="KW-0934">Plastid</keyword>
<proteinExistence type="inferred from homology"/>
<comment type="subcellular location">
    <subcellularLocation>
        <location evidence="2">Membrane</location>
        <topology evidence="2">Peripheral membrane protein</topology>
    </subcellularLocation>
</comment>
<evidence type="ECO:0000256" key="3">
    <source>
        <dbReference type="ARBA" id="ARBA00007501"/>
    </source>
</evidence>
<keyword evidence="4" id="KW-0602">Photosynthesis</keyword>
<sequence>MLEKGVKVKILRKESYWYQDFGSVVKVDQDIKYPVLVRFIKQSYGGVNTNSFEENELKVVEE</sequence>
<dbReference type="GO" id="GO:0009538">
    <property type="term" value="C:photosystem I reaction center"/>
    <property type="evidence" value="ECO:0007669"/>
    <property type="project" value="InterPro"/>
</dbReference>
<gene>
    <name evidence="7" type="primary">psaE</name>
</gene>
<dbReference type="InterPro" id="IPR008990">
    <property type="entry name" value="Elect_transpt_acc-like_dom_sf"/>
</dbReference>
<dbReference type="PANTHER" id="PTHR34549">
    <property type="entry name" value="PHOTOSYSTEM I REACTION CENTER SUBUNIT IV A, CHLOROPLASTIC-RELATED"/>
    <property type="match status" value="1"/>
</dbReference>
<name>A0A4D6WMQ3_9FLOR</name>
<accession>A0A4D6WMQ3</accession>
<keyword evidence="6" id="KW-0472">Membrane</keyword>
<evidence type="ECO:0000256" key="4">
    <source>
        <dbReference type="ARBA" id="ARBA00022531"/>
    </source>
</evidence>
<dbReference type="Gene3D" id="2.30.30.50">
    <property type="match status" value="1"/>
</dbReference>
<reference evidence="7" key="2">
    <citation type="submission" date="2019-04" db="EMBL/GenBank/DDBJ databases">
        <authorList>
            <person name="Pasella M."/>
        </authorList>
    </citation>
    <scope>NUCLEOTIDE SEQUENCE</scope>
    <source>
        <strain evidence="7">PD2206</strain>
    </source>
</reference>
<keyword evidence="5" id="KW-0603">Photosystem I</keyword>
<evidence type="ECO:0000256" key="6">
    <source>
        <dbReference type="ARBA" id="ARBA00023136"/>
    </source>
</evidence>
<evidence type="ECO:0000313" key="7">
    <source>
        <dbReference type="EMBL" id="QCI04502.1"/>
    </source>
</evidence>
<dbReference type="InterPro" id="IPR003375">
    <property type="entry name" value="PSI_PsaE"/>
</dbReference>
<dbReference type="Pfam" id="PF02427">
    <property type="entry name" value="PSI_PsaE"/>
    <property type="match status" value="1"/>
</dbReference>
<dbReference type="AlphaFoldDB" id="A0A4D6WMQ3"/>
<reference evidence="7" key="1">
    <citation type="journal article" date="2019" name="Mol. Phylogenet. Evol.">
        <title>Morphological evolution and classification of the red algal order Ceramiales inferred using plastid phylogenomics.</title>
        <authorList>
            <person name="Diaz-Tapia P."/>
            <person name="Pasella M.M."/>
            <person name="Verbruggen H."/>
            <person name="Maggs C.A."/>
        </authorList>
    </citation>
    <scope>NUCLEOTIDE SEQUENCE</scope>
    <source>
        <strain evidence="7">PD2206</strain>
    </source>
</reference>
<comment type="function">
    <text evidence="1">Stabilizes the interaction between PsaC and the PSI core, assists the docking of the ferredoxin to PSI and interacts with ferredoxin-NADP oxidoreductase.</text>
</comment>
<evidence type="ECO:0000256" key="1">
    <source>
        <dbReference type="ARBA" id="ARBA00001993"/>
    </source>
</evidence>
<geneLocation type="plastid" evidence="7"/>
<dbReference type="SUPFAM" id="SSF50090">
    <property type="entry name" value="Electron transport accessory proteins"/>
    <property type="match status" value="1"/>
</dbReference>
<dbReference type="PANTHER" id="PTHR34549:SF2">
    <property type="entry name" value="PHOTOSYSTEM I SUBUNIT IV"/>
    <property type="match status" value="1"/>
</dbReference>
<evidence type="ECO:0000256" key="2">
    <source>
        <dbReference type="ARBA" id="ARBA00004170"/>
    </source>
</evidence>
<evidence type="ECO:0000256" key="5">
    <source>
        <dbReference type="ARBA" id="ARBA00022836"/>
    </source>
</evidence>
<organism evidence="7">
    <name type="scientific">Antithamnion hubbsii</name>
    <dbReference type="NCBI Taxonomy" id="1005974"/>
    <lineage>
        <taxon>Eukaryota</taxon>
        <taxon>Rhodophyta</taxon>
        <taxon>Florideophyceae</taxon>
        <taxon>Rhodymeniophycidae</taxon>
        <taxon>Ceramiales</taxon>
        <taxon>Ceramiaceae</taxon>
        <taxon>Antithamnion</taxon>
    </lineage>
</organism>